<protein>
    <submittedName>
        <fullName evidence="8">Acyl-CoA dehydrogenase</fullName>
    </submittedName>
</protein>
<geneLocation type="plasmid" evidence="9">
    <name>cbm2636_mp</name>
</geneLocation>
<name>A0A9Q7UYL2_9BURK</name>
<dbReference type="InterPro" id="IPR006091">
    <property type="entry name" value="Acyl-CoA_Oxase/DH_mid-dom"/>
</dbReference>
<dbReference type="Gene3D" id="1.20.140.10">
    <property type="entry name" value="Butyryl-CoA Dehydrogenase, subunit A, domain 3"/>
    <property type="match status" value="1"/>
</dbReference>
<dbReference type="Gene3D" id="1.10.540.10">
    <property type="entry name" value="Acyl-CoA dehydrogenase/oxidase, N-terminal domain"/>
    <property type="match status" value="1"/>
</dbReference>
<evidence type="ECO:0000259" key="5">
    <source>
        <dbReference type="Pfam" id="PF00441"/>
    </source>
</evidence>
<dbReference type="InterPro" id="IPR046373">
    <property type="entry name" value="Acyl-CoA_Oxase/DH_mid-dom_sf"/>
</dbReference>
<accession>A0A9Q7UYL2</accession>
<evidence type="ECO:0000256" key="2">
    <source>
        <dbReference type="ARBA" id="ARBA00009347"/>
    </source>
</evidence>
<reference evidence="8 9" key="1">
    <citation type="submission" date="2018-01" db="EMBL/GenBank/DDBJ databases">
        <authorList>
            <person name="Clerissi C."/>
        </authorList>
    </citation>
    <scope>NUCLEOTIDE SEQUENCE [LARGE SCALE GENOMIC DNA]</scope>
    <source>
        <strain evidence="8">Cupriavidus taiwanensis SWF 66322</strain>
        <plasmid evidence="9">cbm2636_mp</plasmid>
    </source>
</reference>
<dbReference type="EMBL" id="LT984814">
    <property type="protein sequence ID" value="SPD67071.1"/>
    <property type="molecule type" value="Genomic_DNA"/>
</dbReference>
<dbReference type="InterPro" id="IPR009100">
    <property type="entry name" value="AcylCoA_DH/oxidase_NM_dom_sf"/>
</dbReference>
<keyword evidence="4" id="KW-0274">FAD</keyword>
<dbReference type="PROSITE" id="PS00073">
    <property type="entry name" value="ACYL_COA_DH_2"/>
    <property type="match status" value="1"/>
</dbReference>
<evidence type="ECO:0000313" key="8">
    <source>
        <dbReference type="EMBL" id="SPD67071.1"/>
    </source>
</evidence>
<dbReference type="FunFam" id="2.40.110.10:FF:000014">
    <property type="entry name" value="Probable acyl-CoA dehydrogenase"/>
    <property type="match status" value="1"/>
</dbReference>
<sequence>MHADQDPDQLYPEIREAVRSLCAGFDSAYWQRVEEQEAFPESFVQALTQAGWLSALIPEAYGGSGLSLTAASVIMEEINRSGGNSGACHGQMYVMGCLLRHGSDAQKQRWLPAIASGELRMQSMAVTEPSTGTDTTKLKTTAVRQGDKYIVNGQKVWISRVQHSDLMLLLARTTPLDQVKRKSDGLSVFVVDLRDAIGKGLTVKPIRNMVNHETNELFFDNLEVPGDNLIGEEGKGLKYILDGLNAERILIAAECIGDGYWFVERASNYARDRIVFDRPIGQNQAVQFPIARAYVNVEAASLMRYQAARRFDAGRPCGKEANIAKLLAADASWEAANVCLQTHGGFGFAAEYDIERKFRETRLYQVAPISTNLILSYVAEHVLELPRSF</sequence>
<dbReference type="InterPro" id="IPR037069">
    <property type="entry name" value="AcylCoA_DH/ox_N_sf"/>
</dbReference>
<evidence type="ECO:0000259" key="7">
    <source>
        <dbReference type="Pfam" id="PF02771"/>
    </source>
</evidence>
<feature type="domain" description="Acyl-CoA oxidase/dehydrogenase middle" evidence="6">
    <location>
        <begin position="123"/>
        <end position="221"/>
    </location>
</feature>
<dbReference type="Pfam" id="PF02771">
    <property type="entry name" value="Acyl-CoA_dh_N"/>
    <property type="match status" value="1"/>
</dbReference>
<dbReference type="Pfam" id="PF02770">
    <property type="entry name" value="Acyl-CoA_dh_M"/>
    <property type="match status" value="1"/>
</dbReference>
<comment type="similarity">
    <text evidence="2">Belongs to the acyl-CoA dehydrogenase family.</text>
</comment>
<keyword evidence="8" id="KW-0614">Plasmid</keyword>
<dbReference type="GO" id="GO:0050660">
    <property type="term" value="F:flavin adenine dinucleotide binding"/>
    <property type="evidence" value="ECO:0007669"/>
    <property type="project" value="InterPro"/>
</dbReference>
<evidence type="ECO:0000259" key="6">
    <source>
        <dbReference type="Pfam" id="PF02770"/>
    </source>
</evidence>
<dbReference type="Pfam" id="PF00441">
    <property type="entry name" value="Acyl-CoA_dh_1"/>
    <property type="match status" value="1"/>
</dbReference>
<gene>
    <name evidence="8" type="ORF">CBM2636_MP10707</name>
</gene>
<dbReference type="InterPro" id="IPR006089">
    <property type="entry name" value="Acyl-CoA_DH_CS"/>
</dbReference>
<evidence type="ECO:0000256" key="3">
    <source>
        <dbReference type="ARBA" id="ARBA00022630"/>
    </source>
</evidence>
<dbReference type="Gene3D" id="2.40.110.10">
    <property type="entry name" value="Butyryl-CoA Dehydrogenase, subunit A, domain 2"/>
    <property type="match status" value="1"/>
</dbReference>
<keyword evidence="3" id="KW-0285">Flavoprotein</keyword>
<dbReference type="PIRSF" id="PIRSF016578">
    <property type="entry name" value="HsaA"/>
    <property type="match status" value="1"/>
</dbReference>
<dbReference type="InterPro" id="IPR013786">
    <property type="entry name" value="AcylCoA_DH/ox_N"/>
</dbReference>
<dbReference type="PANTHER" id="PTHR43884:SF12">
    <property type="entry name" value="ISOVALERYL-COA DEHYDROGENASE, MITOCHONDRIAL-RELATED"/>
    <property type="match status" value="1"/>
</dbReference>
<dbReference type="FunFam" id="1.10.540.10:FF:000013">
    <property type="entry name" value="Acyl-CoA dehydrogenase"/>
    <property type="match status" value="1"/>
</dbReference>
<evidence type="ECO:0000313" key="9">
    <source>
        <dbReference type="Proteomes" id="UP000254259"/>
    </source>
</evidence>
<feature type="domain" description="Acyl-CoA dehydrogenase/oxidase C-terminal" evidence="5">
    <location>
        <begin position="234"/>
        <end position="367"/>
    </location>
</feature>
<dbReference type="Proteomes" id="UP000254259">
    <property type="component" value="Plasmid CBM2636_mp"/>
</dbReference>
<evidence type="ECO:0000256" key="1">
    <source>
        <dbReference type="ARBA" id="ARBA00001974"/>
    </source>
</evidence>
<dbReference type="SUPFAM" id="SSF47203">
    <property type="entry name" value="Acyl-CoA dehydrogenase C-terminal domain-like"/>
    <property type="match status" value="1"/>
</dbReference>
<proteinExistence type="inferred from homology"/>
<feature type="domain" description="Acyl-CoA dehydrogenase/oxidase N-terminal" evidence="7">
    <location>
        <begin position="13"/>
        <end position="118"/>
    </location>
</feature>
<evidence type="ECO:0000256" key="4">
    <source>
        <dbReference type="ARBA" id="ARBA00022827"/>
    </source>
</evidence>
<dbReference type="SUPFAM" id="SSF56645">
    <property type="entry name" value="Acyl-CoA dehydrogenase NM domain-like"/>
    <property type="match status" value="1"/>
</dbReference>
<dbReference type="AlphaFoldDB" id="A0A9Q7UYL2"/>
<dbReference type="RefSeq" id="WP_115712562.1">
    <property type="nucleotide sequence ID" value="NZ_LT984814.1"/>
</dbReference>
<organism evidence="8 9">
    <name type="scientific">Cupriavidus taiwanensis</name>
    <dbReference type="NCBI Taxonomy" id="164546"/>
    <lineage>
        <taxon>Bacteria</taxon>
        <taxon>Pseudomonadati</taxon>
        <taxon>Pseudomonadota</taxon>
        <taxon>Betaproteobacteria</taxon>
        <taxon>Burkholderiales</taxon>
        <taxon>Burkholderiaceae</taxon>
        <taxon>Cupriavidus</taxon>
    </lineage>
</organism>
<dbReference type="InterPro" id="IPR009075">
    <property type="entry name" value="AcylCo_DH/oxidase_C"/>
</dbReference>
<dbReference type="FunFam" id="1.20.140.10:FF:000012">
    <property type="entry name" value="Acyl-CoA dehydrogenase fadE12"/>
    <property type="match status" value="1"/>
</dbReference>
<dbReference type="InterPro" id="IPR036250">
    <property type="entry name" value="AcylCo_DH-like_C"/>
</dbReference>
<dbReference type="PANTHER" id="PTHR43884">
    <property type="entry name" value="ACYL-COA DEHYDROGENASE"/>
    <property type="match status" value="1"/>
</dbReference>
<dbReference type="GO" id="GO:0003995">
    <property type="term" value="F:acyl-CoA dehydrogenase activity"/>
    <property type="evidence" value="ECO:0007669"/>
    <property type="project" value="InterPro"/>
</dbReference>
<comment type="cofactor">
    <cofactor evidence="1">
        <name>FAD</name>
        <dbReference type="ChEBI" id="CHEBI:57692"/>
    </cofactor>
</comment>